<accession>A0A1J1J9S4</accession>
<dbReference type="Proteomes" id="UP000183832">
    <property type="component" value="Unassembled WGS sequence"/>
</dbReference>
<evidence type="ECO:0000313" key="1">
    <source>
        <dbReference type="EMBL" id="CRL07769.1"/>
    </source>
</evidence>
<organism evidence="1 2">
    <name type="scientific">Clunio marinus</name>
    <dbReference type="NCBI Taxonomy" id="568069"/>
    <lineage>
        <taxon>Eukaryota</taxon>
        <taxon>Metazoa</taxon>
        <taxon>Ecdysozoa</taxon>
        <taxon>Arthropoda</taxon>
        <taxon>Hexapoda</taxon>
        <taxon>Insecta</taxon>
        <taxon>Pterygota</taxon>
        <taxon>Neoptera</taxon>
        <taxon>Endopterygota</taxon>
        <taxon>Diptera</taxon>
        <taxon>Nematocera</taxon>
        <taxon>Chironomoidea</taxon>
        <taxon>Chironomidae</taxon>
        <taxon>Clunio</taxon>
    </lineage>
</organism>
<protein>
    <submittedName>
        <fullName evidence="1">CLUMA_CG020723, isoform A</fullName>
    </submittedName>
</protein>
<dbReference type="EMBL" id="CVRI01000073">
    <property type="protein sequence ID" value="CRL07769.1"/>
    <property type="molecule type" value="Genomic_DNA"/>
</dbReference>
<gene>
    <name evidence="1" type="ORF">CLUMA_CG020723</name>
</gene>
<keyword evidence="2" id="KW-1185">Reference proteome</keyword>
<evidence type="ECO:0000313" key="2">
    <source>
        <dbReference type="Proteomes" id="UP000183832"/>
    </source>
</evidence>
<proteinExistence type="predicted"/>
<dbReference type="AlphaFoldDB" id="A0A1J1J9S4"/>
<reference evidence="1 2" key="1">
    <citation type="submission" date="2015-04" db="EMBL/GenBank/DDBJ databases">
        <authorList>
            <person name="Syromyatnikov M.Y."/>
            <person name="Popov V.N."/>
        </authorList>
    </citation>
    <scope>NUCLEOTIDE SEQUENCE [LARGE SCALE GENOMIC DNA]</scope>
</reference>
<name>A0A1J1J9S4_9DIPT</name>
<sequence length="68" mass="7952">MTRLLSFEIVQVVLKLKTAIHRKAITFNDSNLGNFLRALWNTQQLTLTLLTELRTESCRIFHKNILQP</sequence>